<dbReference type="InterPro" id="IPR005119">
    <property type="entry name" value="LysR_subst-bd"/>
</dbReference>
<keyword evidence="7" id="KW-1185">Reference proteome</keyword>
<dbReference type="AlphaFoldDB" id="A0A1C3D0Q0"/>
<feature type="domain" description="HTH lysR-type" evidence="5">
    <location>
        <begin position="1"/>
        <end position="59"/>
    </location>
</feature>
<sequence>MKTLKQFQYFIAIVEHGSFTAASEHLFIAQSALSRQIKILEDQLGFTLFDRTEKKIQLTPAGQVLYQKIKKDLLNLDQSVEMAQRIAQGQGRCLHIAHSSSIVMDAKKLQFLNDLCQQHQIEIELNTLSSEQQIDAVLNGSVDIGFIRPPVLQTLQDIHYTELYAQPLYVAVHVDDTFFNQKDWVEITTLREQKFVSTPHAERGGLSYLVSNLCLSHGFYPQKSALRSRKISQLALVAAQLGICIVPEEFQSILPPNVRLVAIQPQPEPSRVCLIWNKQNDLVIEQSVMTLIQKFKNFMSPISHK</sequence>
<evidence type="ECO:0000313" key="6">
    <source>
        <dbReference type="EMBL" id="ODA14578.1"/>
    </source>
</evidence>
<dbReference type="RefSeq" id="WP_068885717.1">
    <property type="nucleotide sequence ID" value="NZ_CBCRUU010000011.1"/>
</dbReference>
<dbReference type="PROSITE" id="PS50931">
    <property type="entry name" value="HTH_LYSR"/>
    <property type="match status" value="1"/>
</dbReference>
<dbReference type="GO" id="GO:0003677">
    <property type="term" value="F:DNA binding"/>
    <property type="evidence" value="ECO:0007669"/>
    <property type="project" value="UniProtKB-KW"/>
</dbReference>
<evidence type="ECO:0000259" key="5">
    <source>
        <dbReference type="PROSITE" id="PS50931"/>
    </source>
</evidence>
<dbReference type="CDD" id="cd08414">
    <property type="entry name" value="PBP2_LTTR_aromatics_like"/>
    <property type="match status" value="1"/>
</dbReference>
<evidence type="ECO:0000256" key="2">
    <source>
        <dbReference type="ARBA" id="ARBA00023015"/>
    </source>
</evidence>
<keyword evidence="3" id="KW-0238">DNA-binding</keyword>
<dbReference type="InterPro" id="IPR000847">
    <property type="entry name" value="LysR_HTH_N"/>
</dbReference>
<dbReference type="SUPFAM" id="SSF53850">
    <property type="entry name" value="Periplasmic binding protein-like II"/>
    <property type="match status" value="1"/>
</dbReference>
<keyword evidence="2" id="KW-0805">Transcription regulation</keyword>
<dbReference type="STRING" id="1891224.BBP83_01910"/>
<evidence type="ECO:0000256" key="1">
    <source>
        <dbReference type="ARBA" id="ARBA00009437"/>
    </source>
</evidence>
<organism evidence="6 7">
    <name type="scientific">Acinetobacter celticus</name>
    <dbReference type="NCBI Taxonomy" id="1891224"/>
    <lineage>
        <taxon>Bacteria</taxon>
        <taxon>Pseudomonadati</taxon>
        <taxon>Pseudomonadota</taxon>
        <taxon>Gammaproteobacteria</taxon>
        <taxon>Moraxellales</taxon>
        <taxon>Moraxellaceae</taxon>
        <taxon>Acinetobacter</taxon>
    </lineage>
</organism>
<dbReference type="FunFam" id="1.10.10.10:FF:000001">
    <property type="entry name" value="LysR family transcriptional regulator"/>
    <property type="match status" value="1"/>
</dbReference>
<proteinExistence type="inferred from homology"/>
<evidence type="ECO:0000256" key="3">
    <source>
        <dbReference type="ARBA" id="ARBA00023125"/>
    </source>
</evidence>
<comment type="caution">
    <text evidence="6">The sequence shown here is derived from an EMBL/GenBank/DDBJ whole genome shotgun (WGS) entry which is preliminary data.</text>
</comment>
<dbReference type="Pfam" id="PF03466">
    <property type="entry name" value="LysR_substrate"/>
    <property type="match status" value="1"/>
</dbReference>
<dbReference type="OrthoDB" id="5292387at2"/>
<keyword evidence="4" id="KW-0804">Transcription</keyword>
<accession>A0A1C3D0Q0</accession>
<evidence type="ECO:0000313" key="7">
    <source>
        <dbReference type="Proteomes" id="UP000186553"/>
    </source>
</evidence>
<dbReference type="SUPFAM" id="SSF46785">
    <property type="entry name" value="Winged helix' DNA-binding domain"/>
    <property type="match status" value="1"/>
</dbReference>
<dbReference type="Pfam" id="PF00126">
    <property type="entry name" value="HTH_1"/>
    <property type="match status" value="1"/>
</dbReference>
<name>A0A1C3D0Q0_9GAMM</name>
<dbReference type="GO" id="GO:0003700">
    <property type="term" value="F:DNA-binding transcription factor activity"/>
    <property type="evidence" value="ECO:0007669"/>
    <property type="project" value="InterPro"/>
</dbReference>
<dbReference type="InterPro" id="IPR036390">
    <property type="entry name" value="WH_DNA-bd_sf"/>
</dbReference>
<dbReference type="GO" id="GO:0032993">
    <property type="term" value="C:protein-DNA complex"/>
    <property type="evidence" value="ECO:0007669"/>
    <property type="project" value="TreeGrafter"/>
</dbReference>
<protein>
    <submittedName>
        <fullName evidence="6">LysR family transcriptional regulator</fullName>
    </submittedName>
</protein>
<dbReference type="PANTHER" id="PTHR30346">
    <property type="entry name" value="TRANSCRIPTIONAL DUAL REGULATOR HCAR-RELATED"/>
    <property type="match status" value="1"/>
</dbReference>
<dbReference type="Gene3D" id="1.10.10.10">
    <property type="entry name" value="Winged helix-like DNA-binding domain superfamily/Winged helix DNA-binding domain"/>
    <property type="match status" value="1"/>
</dbReference>
<evidence type="ECO:0000256" key="4">
    <source>
        <dbReference type="ARBA" id="ARBA00023163"/>
    </source>
</evidence>
<dbReference type="EMBL" id="MBDL01000001">
    <property type="protein sequence ID" value="ODA14578.1"/>
    <property type="molecule type" value="Genomic_DNA"/>
</dbReference>
<dbReference type="PRINTS" id="PR00039">
    <property type="entry name" value="HTHLYSR"/>
</dbReference>
<dbReference type="PANTHER" id="PTHR30346:SF17">
    <property type="entry name" value="LYSR FAMILY TRANSCRIPTIONAL REGULATOR"/>
    <property type="match status" value="1"/>
</dbReference>
<gene>
    <name evidence="6" type="ORF">BBP83_01910</name>
</gene>
<dbReference type="Gene3D" id="3.40.190.10">
    <property type="entry name" value="Periplasmic binding protein-like II"/>
    <property type="match status" value="2"/>
</dbReference>
<reference evidence="6 7" key="1">
    <citation type="submission" date="2016-07" db="EMBL/GenBank/DDBJ databases">
        <title>Acinetobacter sp. ANC 4603.</title>
        <authorList>
            <person name="Radolfova-Krizova L."/>
            <person name="Nemec A."/>
        </authorList>
    </citation>
    <scope>NUCLEOTIDE SEQUENCE [LARGE SCALE GENOMIC DNA]</scope>
    <source>
        <strain evidence="6 7">ANC 4603</strain>
    </source>
</reference>
<dbReference type="Proteomes" id="UP000186553">
    <property type="component" value="Unassembled WGS sequence"/>
</dbReference>
<comment type="similarity">
    <text evidence="1">Belongs to the LysR transcriptional regulatory family.</text>
</comment>
<dbReference type="InterPro" id="IPR036388">
    <property type="entry name" value="WH-like_DNA-bd_sf"/>
</dbReference>